<reference evidence="1" key="1">
    <citation type="journal article" date="2023" name="Plant J.">
        <title>The genome of the king protea, Protea cynaroides.</title>
        <authorList>
            <person name="Chang J."/>
            <person name="Duong T.A."/>
            <person name="Schoeman C."/>
            <person name="Ma X."/>
            <person name="Roodt D."/>
            <person name="Barker N."/>
            <person name="Li Z."/>
            <person name="Van de Peer Y."/>
            <person name="Mizrachi E."/>
        </authorList>
    </citation>
    <scope>NUCLEOTIDE SEQUENCE</scope>
    <source>
        <tissue evidence="1">Young leaves</tissue>
    </source>
</reference>
<gene>
    <name evidence="1" type="ORF">NE237_012803</name>
</gene>
<name>A0A9Q0H0U1_9MAGN</name>
<proteinExistence type="predicted"/>
<keyword evidence="2" id="KW-1185">Reference proteome</keyword>
<dbReference type="AlphaFoldDB" id="A0A9Q0H0U1"/>
<organism evidence="1 2">
    <name type="scientific">Protea cynaroides</name>
    <dbReference type="NCBI Taxonomy" id="273540"/>
    <lineage>
        <taxon>Eukaryota</taxon>
        <taxon>Viridiplantae</taxon>
        <taxon>Streptophyta</taxon>
        <taxon>Embryophyta</taxon>
        <taxon>Tracheophyta</taxon>
        <taxon>Spermatophyta</taxon>
        <taxon>Magnoliopsida</taxon>
        <taxon>Proteales</taxon>
        <taxon>Proteaceae</taxon>
        <taxon>Protea</taxon>
    </lineage>
</organism>
<dbReference type="Proteomes" id="UP001141806">
    <property type="component" value="Unassembled WGS sequence"/>
</dbReference>
<sequence>MGRMAAPVVATIAPPYDLAPPMTIEALIVATLEAKPSKSPQALRASTKPSQALAEGLWAIHYQPVFRRPHEKNCPSWVAIQKIYSMGDPISIIYHHGDHIEVKNVDPNKYGYLDIVHDAYCSVLIDIPSRKTAYFSVKASLPNGVELSLKSDNDVMNMFIAYEEKSQPIQYYVFGVQVNEEVPREYTINDYPNSMMGRPNSTVMKSPVH</sequence>
<evidence type="ECO:0000313" key="2">
    <source>
        <dbReference type="Proteomes" id="UP001141806"/>
    </source>
</evidence>
<dbReference type="EMBL" id="JAMYWD010000011">
    <property type="protein sequence ID" value="KAJ4956020.1"/>
    <property type="molecule type" value="Genomic_DNA"/>
</dbReference>
<comment type="caution">
    <text evidence="1">The sequence shown here is derived from an EMBL/GenBank/DDBJ whole genome shotgun (WGS) entry which is preliminary data.</text>
</comment>
<evidence type="ECO:0000313" key="1">
    <source>
        <dbReference type="EMBL" id="KAJ4956020.1"/>
    </source>
</evidence>
<accession>A0A9Q0H0U1</accession>
<protein>
    <submittedName>
        <fullName evidence="1">Uncharacterized protein</fullName>
    </submittedName>
</protein>